<dbReference type="SUPFAM" id="SSF54593">
    <property type="entry name" value="Glyoxalase/Bleomycin resistance protein/Dihydroxybiphenyl dioxygenase"/>
    <property type="match status" value="1"/>
</dbReference>
<keyword evidence="4" id="KW-1185">Reference proteome</keyword>
<evidence type="ECO:0000259" key="2">
    <source>
        <dbReference type="PROSITE" id="PS51819"/>
    </source>
</evidence>
<dbReference type="InterPro" id="IPR037523">
    <property type="entry name" value="VOC_core"/>
</dbReference>
<feature type="domain" description="VOC" evidence="2">
    <location>
        <begin position="1"/>
        <end position="121"/>
    </location>
</feature>
<name>A0ABY7YKP0_9HYPH</name>
<dbReference type="Proteomes" id="UP001220530">
    <property type="component" value="Chromosome"/>
</dbReference>
<protein>
    <submittedName>
        <fullName evidence="3">VOC family protein</fullName>
    </submittedName>
</protein>
<dbReference type="Gene3D" id="3.10.180.10">
    <property type="entry name" value="2,3-Dihydroxybiphenyl 1,2-Dioxygenase, domain 1"/>
    <property type="match status" value="1"/>
</dbReference>
<dbReference type="PROSITE" id="PS51819">
    <property type="entry name" value="VOC"/>
    <property type="match status" value="1"/>
</dbReference>
<organism evidence="3 4">
    <name type="scientific">Devosia algicola</name>
    <dbReference type="NCBI Taxonomy" id="3026418"/>
    <lineage>
        <taxon>Bacteria</taxon>
        <taxon>Pseudomonadati</taxon>
        <taxon>Pseudomonadota</taxon>
        <taxon>Alphaproteobacteria</taxon>
        <taxon>Hyphomicrobiales</taxon>
        <taxon>Devosiaceae</taxon>
        <taxon>Devosia</taxon>
    </lineage>
</organism>
<evidence type="ECO:0000313" key="4">
    <source>
        <dbReference type="Proteomes" id="UP001220530"/>
    </source>
</evidence>
<dbReference type="EMBL" id="CP118246">
    <property type="protein sequence ID" value="WDR01866.1"/>
    <property type="molecule type" value="Genomic_DNA"/>
</dbReference>
<evidence type="ECO:0000313" key="3">
    <source>
        <dbReference type="EMBL" id="WDR01866.1"/>
    </source>
</evidence>
<sequence length="128" mass="14157">MFSHIHFQSIGVTDTARALAFYRDTLGFAVERNNPYGEDRWIFMRVPGAATLLHFDKRDSVETSKKPELVLATGDVDATCRTLAERGVTPVSGPDDAPWEPGTRWALINDSEGNLILIQTIKGSQDHG</sequence>
<gene>
    <name evidence="3" type="ORF">PSQ19_14260</name>
</gene>
<dbReference type="InterPro" id="IPR051785">
    <property type="entry name" value="MMCE/EMCE_epimerase"/>
</dbReference>
<dbReference type="PANTHER" id="PTHR43048">
    <property type="entry name" value="METHYLMALONYL-COA EPIMERASE"/>
    <property type="match status" value="1"/>
</dbReference>
<keyword evidence="1" id="KW-0479">Metal-binding</keyword>
<proteinExistence type="predicted"/>
<dbReference type="InterPro" id="IPR004360">
    <property type="entry name" value="Glyas_Fos-R_dOase_dom"/>
</dbReference>
<dbReference type="PANTHER" id="PTHR43048:SF3">
    <property type="entry name" value="METHYLMALONYL-COA EPIMERASE, MITOCHONDRIAL"/>
    <property type="match status" value="1"/>
</dbReference>
<reference evidence="3 4" key="1">
    <citation type="submission" date="2023-02" db="EMBL/GenBank/DDBJ databases">
        <title>Devosia algicola sp. nov., isolated from the phycosphere of marine algae.</title>
        <authorList>
            <person name="Kim J.M."/>
            <person name="Lee J.K."/>
            <person name="Choi B.J."/>
            <person name="Bayburt H."/>
            <person name="Jeon C.O."/>
        </authorList>
    </citation>
    <scope>NUCLEOTIDE SEQUENCE [LARGE SCALE GENOMIC DNA]</scope>
    <source>
        <strain evidence="3 4">G20-9</strain>
    </source>
</reference>
<dbReference type="InterPro" id="IPR029068">
    <property type="entry name" value="Glyas_Bleomycin-R_OHBP_Dase"/>
</dbReference>
<dbReference type="RefSeq" id="WP_282218276.1">
    <property type="nucleotide sequence ID" value="NZ_CP118246.1"/>
</dbReference>
<dbReference type="Pfam" id="PF00903">
    <property type="entry name" value="Glyoxalase"/>
    <property type="match status" value="1"/>
</dbReference>
<evidence type="ECO:0000256" key="1">
    <source>
        <dbReference type="ARBA" id="ARBA00022723"/>
    </source>
</evidence>
<accession>A0ABY7YKP0</accession>